<evidence type="ECO:0000313" key="9">
    <source>
        <dbReference type="EMBL" id="EGQ14768.1"/>
    </source>
</evidence>
<dbReference type="InterPro" id="IPR036034">
    <property type="entry name" value="PDZ_sf"/>
</dbReference>
<dbReference type="Pfam" id="PF17820">
    <property type="entry name" value="PDZ_6"/>
    <property type="match status" value="1"/>
</dbReference>
<evidence type="ECO:0000256" key="4">
    <source>
        <dbReference type="ARBA" id="ARBA00022825"/>
    </source>
</evidence>
<dbReference type="Gene3D" id="3.30.750.44">
    <property type="match status" value="1"/>
</dbReference>
<dbReference type="HOGENOM" id="CLU_017295_2_0_10"/>
<name>F9D3L7_PREDD</name>
<dbReference type="OrthoDB" id="9812068at2"/>
<dbReference type="KEGG" id="pdt:Prede_0058"/>
<dbReference type="EMBL" id="CP003368">
    <property type="protein sequence ID" value="AGB27459.1"/>
    <property type="molecule type" value="Genomic_DNA"/>
</dbReference>
<dbReference type="InterPro" id="IPR029045">
    <property type="entry name" value="ClpP/crotonase-like_dom_sf"/>
</dbReference>
<organism evidence="9 10">
    <name type="scientific">Prevotella dentalis (strain ATCC 49559 / DSM 3688 / JCM 13448 / NCTC 12043 / ES 2772)</name>
    <name type="common">Mitsuokella dentalis</name>
    <dbReference type="NCBI Taxonomy" id="908937"/>
    <lineage>
        <taxon>Bacteria</taxon>
        <taxon>Pseudomonadati</taxon>
        <taxon>Bacteroidota</taxon>
        <taxon>Bacteroidia</taxon>
        <taxon>Bacteroidales</taxon>
        <taxon>Prevotellaceae</taxon>
        <taxon>Prevotella</taxon>
    </lineage>
</organism>
<accession>F9D3L7</accession>
<dbReference type="PANTHER" id="PTHR32060:SF30">
    <property type="entry name" value="CARBOXY-TERMINAL PROCESSING PROTEASE CTPA"/>
    <property type="match status" value="1"/>
</dbReference>
<dbReference type="SMART" id="SM00245">
    <property type="entry name" value="TSPc"/>
    <property type="match status" value="1"/>
</dbReference>
<evidence type="ECO:0000259" key="6">
    <source>
        <dbReference type="SMART" id="SM00228"/>
    </source>
</evidence>
<dbReference type="SUPFAM" id="SSF52096">
    <property type="entry name" value="ClpP/crotonase"/>
    <property type="match status" value="1"/>
</dbReference>
<evidence type="ECO:0000256" key="3">
    <source>
        <dbReference type="ARBA" id="ARBA00022801"/>
    </source>
</evidence>
<dbReference type="InterPro" id="IPR004447">
    <property type="entry name" value="Peptidase_S41A"/>
</dbReference>
<dbReference type="EMBL" id="AFPW01000019">
    <property type="protein sequence ID" value="EGQ14768.1"/>
    <property type="molecule type" value="Genomic_DNA"/>
</dbReference>
<dbReference type="CDD" id="cd07560">
    <property type="entry name" value="Peptidase_S41_CPP"/>
    <property type="match status" value="1"/>
</dbReference>
<dbReference type="InterPro" id="IPR001478">
    <property type="entry name" value="PDZ"/>
</dbReference>
<evidence type="ECO:0000313" key="8">
    <source>
        <dbReference type="EMBL" id="AGB27459.1"/>
    </source>
</evidence>
<keyword evidence="2 5" id="KW-0645">Protease</keyword>
<dbReference type="Proteomes" id="UP000007820">
    <property type="component" value="Unassembled WGS sequence"/>
</dbReference>
<proteinExistence type="inferred from homology"/>
<dbReference type="Gene3D" id="2.30.42.10">
    <property type="match status" value="1"/>
</dbReference>
<evidence type="ECO:0000313" key="11">
    <source>
        <dbReference type="Proteomes" id="UP000010862"/>
    </source>
</evidence>
<dbReference type="PANTHER" id="PTHR32060">
    <property type="entry name" value="TAIL-SPECIFIC PROTEASE"/>
    <property type="match status" value="1"/>
</dbReference>
<feature type="domain" description="Tail specific protease" evidence="7">
    <location>
        <begin position="189"/>
        <end position="374"/>
    </location>
</feature>
<dbReference type="PATRIC" id="fig|908937.9.peg.61"/>
<keyword evidence="3 5" id="KW-0378">Hydrolase</keyword>
<keyword evidence="4 5" id="KW-0720">Serine protease</keyword>
<reference evidence="11" key="2">
    <citation type="submission" date="2012-02" db="EMBL/GenBank/DDBJ databases">
        <title>Complete sequence of chromosome 1 of Prevotella dentalis DSM 3688.</title>
        <authorList>
            <person name="Lucas S."/>
            <person name="Copeland A."/>
            <person name="Lapidus A."/>
            <person name="Glavina del Rio T."/>
            <person name="Dalin E."/>
            <person name="Tice H."/>
            <person name="Bruce D."/>
            <person name="Goodwin L."/>
            <person name="Pitluck S."/>
            <person name="Peters L."/>
            <person name="Mikhailova N."/>
            <person name="Chertkov O."/>
            <person name="Kyrpides N."/>
            <person name="Mavromatis K."/>
            <person name="Ivanova N."/>
            <person name="Brettin T."/>
            <person name="Detter J.C."/>
            <person name="Han C."/>
            <person name="Larimer F."/>
            <person name="Land M."/>
            <person name="Hauser L."/>
            <person name="Markowitz V."/>
            <person name="Cheng J.-F."/>
            <person name="Hugenholtz P."/>
            <person name="Woyke T."/>
            <person name="Wu D."/>
            <person name="Gronow S."/>
            <person name="Wellnitz S."/>
            <person name="Brambilla E."/>
            <person name="Klenk H.-P."/>
            <person name="Eisen J.A."/>
        </authorList>
    </citation>
    <scope>NUCLEOTIDE SEQUENCE [LARGE SCALE GENOMIC DNA]</scope>
    <source>
        <strain evidence="11">ATCC 49559 / DSM 3688 / JCM 13448 / NCTC 12043 / ES 2772</strain>
    </source>
</reference>
<protein>
    <submittedName>
        <fullName evidence="8">C-terminal processing peptidase</fullName>
    </submittedName>
    <submittedName>
        <fullName evidence="9">Carboxy-terminal processing protease</fullName>
        <ecNumber evidence="9">3.4.21.-</ecNumber>
    </submittedName>
</protein>
<dbReference type="STRING" id="908937.Prede_0058"/>
<dbReference type="GO" id="GO:0006508">
    <property type="term" value="P:proteolysis"/>
    <property type="evidence" value="ECO:0007669"/>
    <property type="project" value="UniProtKB-KW"/>
</dbReference>
<dbReference type="EC" id="3.4.21.-" evidence="9"/>
<dbReference type="GO" id="GO:0008236">
    <property type="term" value="F:serine-type peptidase activity"/>
    <property type="evidence" value="ECO:0007669"/>
    <property type="project" value="UniProtKB-KW"/>
</dbReference>
<dbReference type="NCBIfam" id="TIGR00225">
    <property type="entry name" value="prc"/>
    <property type="match status" value="1"/>
</dbReference>
<dbReference type="eggNOG" id="COG0793">
    <property type="taxonomic scope" value="Bacteria"/>
</dbReference>
<dbReference type="InterPro" id="IPR041489">
    <property type="entry name" value="PDZ_6"/>
</dbReference>
<dbReference type="Gene3D" id="3.90.226.10">
    <property type="entry name" value="2-enoyl-CoA Hydratase, Chain A, domain 1"/>
    <property type="match status" value="1"/>
</dbReference>
<dbReference type="InterPro" id="IPR005151">
    <property type="entry name" value="Tail-specific_protease"/>
</dbReference>
<reference evidence="9 10" key="1">
    <citation type="submission" date="2011-04" db="EMBL/GenBank/DDBJ databases">
        <authorList>
            <person name="Muzny D."/>
            <person name="Qin X."/>
            <person name="Deng J."/>
            <person name="Jiang H."/>
            <person name="Liu Y."/>
            <person name="Qu J."/>
            <person name="Song X.-Z."/>
            <person name="Zhang L."/>
            <person name="Thornton R."/>
            <person name="Coyle M."/>
            <person name="Francisco L."/>
            <person name="Jackson L."/>
            <person name="Javaid M."/>
            <person name="Korchina V."/>
            <person name="Kovar C."/>
            <person name="Mata R."/>
            <person name="Mathew T."/>
            <person name="Ngo R."/>
            <person name="Nguyen L."/>
            <person name="Nguyen N."/>
            <person name="Okwuonu G."/>
            <person name="Ongeri F."/>
            <person name="Pham C."/>
            <person name="Simmons D."/>
            <person name="Wilczek-Boney K."/>
            <person name="Hale W."/>
            <person name="Jakkamsetti A."/>
            <person name="Pham P."/>
            <person name="Ruth R."/>
            <person name="San Lucas F."/>
            <person name="Warren J."/>
            <person name="Zhang J."/>
            <person name="Zhao Z."/>
            <person name="Zhou C."/>
            <person name="Zhu D."/>
            <person name="Lee S."/>
            <person name="Bess C."/>
            <person name="Blankenburg K."/>
            <person name="Forbes L."/>
            <person name="Fu Q."/>
            <person name="Gubbala S."/>
            <person name="Hirani K."/>
            <person name="Jayaseelan J.C."/>
            <person name="Lara F."/>
            <person name="Munidasa M."/>
            <person name="Palculict T."/>
            <person name="Patil S."/>
            <person name="Pu L.-L."/>
            <person name="Saada N."/>
            <person name="Tang L."/>
            <person name="Weissenberger G."/>
            <person name="Zhu Y."/>
            <person name="Hemphill L."/>
            <person name="Shang Y."/>
            <person name="Youmans B."/>
            <person name="Ayvaz T."/>
            <person name="Ross M."/>
            <person name="Santibanez J."/>
            <person name="Aqrawi P."/>
            <person name="Gross S."/>
            <person name="Joshi V."/>
            <person name="Fowler G."/>
            <person name="Nazareth L."/>
            <person name="Reid J."/>
            <person name="Worley K."/>
            <person name="Petrosino J."/>
            <person name="Highlander S."/>
            <person name="Gibbs R."/>
        </authorList>
    </citation>
    <scope>NUCLEOTIDE SEQUENCE [LARGE SCALE GENOMIC DNA]</scope>
    <source>
        <strain evidence="9 10">DSM 3688</strain>
    </source>
</reference>
<comment type="similarity">
    <text evidence="1 5">Belongs to the peptidase S41A family.</text>
</comment>
<dbReference type="GO" id="GO:0004175">
    <property type="term" value="F:endopeptidase activity"/>
    <property type="evidence" value="ECO:0007669"/>
    <property type="project" value="TreeGrafter"/>
</dbReference>
<dbReference type="CDD" id="cd06782">
    <property type="entry name" value="cpPDZ_CPP-like"/>
    <property type="match status" value="1"/>
</dbReference>
<dbReference type="SMART" id="SM00228">
    <property type="entry name" value="PDZ"/>
    <property type="match status" value="1"/>
</dbReference>
<sequence length="579" mass="64364">MPVAINSIPLQAVKTTARAIKKMEMKKIFAIACCCMAVWSGWAQSDHDFKVAKNLDVLNVIYKNLDMMYVDTLDADEVVGNGINAMLQSLDPYTVYYPEDKQKDLKMMLQGKYAGIGALIRYNFKLGRVCIDEPYENMPAAEVGLKKGDVILSIDGEDMTKRDNAYVSDHLRGDAGTTFELRIHRPSTQRDMKFKVTRRSIQLPSVPYYGVQSNGLGYLNLNSFTEGCGKEVRNAIIEMKKAGMRGLVFDLRGNGGGSEQEAVNIVNCFVPKGRLVVSNRGKLQRVNRDYRTAVEPVDTLLPVVVLVNGSSASASEITSGALQDMDRAVVMGTKTYGKGLVQSMIDLPYNGQMKLTTNKYYIPSGRCIQKINYKHADGGSTEVVADSLTKTFYTAGGRPVKDGGGIEPDVEVKADSLPSITYYLAGVRDSAEVLNDYVVDYIARHPTIAPAADFELSDADYEDFKQRVLASSFKYDAMSDKTLENLEKVARFEGYYEEAKPEFEALKKKLKPNLAKDLDFNKLSIKELLTGDIVAAYYYQRGAVQNTLRTDKQVKAAFDLLLDSAKYHSLLRPQKEEAK</sequence>
<dbReference type="GO" id="GO:0030288">
    <property type="term" value="C:outer membrane-bounded periplasmic space"/>
    <property type="evidence" value="ECO:0007669"/>
    <property type="project" value="TreeGrafter"/>
</dbReference>
<keyword evidence="11" id="KW-1185">Reference proteome</keyword>
<evidence type="ECO:0000259" key="7">
    <source>
        <dbReference type="SMART" id="SM00245"/>
    </source>
</evidence>
<evidence type="ECO:0000313" key="10">
    <source>
        <dbReference type="Proteomes" id="UP000007820"/>
    </source>
</evidence>
<evidence type="ECO:0000256" key="2">
    <source>
        <dbReference type="ARBA" id="ARBA00022670"/>
    </source>
</evidence>
<evidence type="ECO:0000256" key="5">
    <source>
        <dbReference type="RuleBase" id="RU004404"/>
    </source>
</evidence>
<feature type="domain" description="PDZ" evidence="6">
    <location>
        <begin position="114"/>
        <end position="187"/>
    </location>
</feature>
<dbReference type="Proteomes" id="UP000010862">
    <property type="component" value="Chromosome 1"/>
</dbReference>
<gene>
    <name evidence="8" type="ordered locus">Prede_0058</name>
    <name evidence="9" type="ORF">HMPREF9136_1445</name>
</gene>
<dbReference type="Pfam" id="PF03572">
    <property type="entry name" value="Peptidase_S41"/>
    <property type="match status" value="1"/>
</dbReference>
<reference evidence="8" key="3">
    <citation type="submission" date="2012-02" db="EMBL/GenBank/DDBJ databases">
        <title>Complete sequence of chromosome 1 of Prevotella dentalis DSM 3688.</title>
        <authorList>
            <consortium name="US DOE Joint Genome Institute (JGI-PGF)"/>
            <person name="Lucas S."/>
            <person name="Copeland A."/>
            <person name="Lapidus A."/>
            <person name="Glavina del Rio T."/>
            <person name="Dalin E."/>
            <person name="Tice H."/>
            <person name="Bruce D."/>
            <person name="Goodwin L."/>
            <person name="Pitluck S."/>
            <person name="Peters L."/>
            <person name="Mikhailova N."/>
            <person name="Chertkov O."/>
            <person name="Kyrpides N."/>
            <person name="Mavromatis K."/>
            <person name="Ivanova N."/>
            <person name="Brettin T."/>
            <person name="Detter J.C."/>
            <person name="Han C."/>
            <person name="Larimer F."/>
            <person name="Land M."/>
            <person name="Hauser L."/>
            <person name="Markowitz V."/>
            <person name="Cheng J.-F."/>
            <person name="Hugenholtz P."/>
            <person name="Woyke T."/>
            <person name="Wu D."/>
            <person name="Gronow S."/>
            <person name="Wellnitz S."/>
            <person name="Brambilla E."/>
            <person name="Klenk H.-P."/>
            <person name="Eisen J.A."/>
        </authorList>
    </citation>
    <scope>NUCLEOTIDE SEQUENCE [LARGE SCALE GENOMIC DNA]</scope>
    <source>
        <strain evidence="8">DSM 3688</strain>
    </source>
</reference>
<dbReference type="GO" id="GO:0007165">
    <property type="term" value="P:signal transduction"/>
    <property type="evidence" value="ECO:0007669"/>
    <property type="project" value="TreeGrafter"/>
</dbReference>
<dbReference type="AlphaFoldDB" id="F9D3L7"/>
<evidence type="ECO:0000256" key="1">
    <source>
        <dbReference type="ARBA" id="ARBA00009179"/>
    </source>
</evidence>
<dbReference type="SUPFAM" id="SSF50156">
    <property type="entry name" value="PDZ domain-like"/>
    <property type="match status" value="1"/>
</dbReference>